<name>A0ABR1X8Q8_9PEZI</name>
<keyword evidence="3" id="KW-1185">Reference proteome</keyword>
<proteinExistence type="predicted"/>
<sequence length="85" mass="9430">MRRLLLQKWDTPVTSEVPAEVPGVPVRTTRRDWLVLFLATATATGLRWELRAGRVAPMFPIHHTPRPPAAKRLPARASSTLGKGP</sequence>
<dbReference type="GeneID" id="92039551"/>
<comment type="caution">
    <text evidence="2">The sequence shown here is derived from an EMBL/GenBank/DDBJ whole genome shotgun (WGS) entry which is preliminary data.</text>
</comment>
<feature type="region of interest" description="Disordered" evidence="1">
    <location>
        <begin position="61"/>
        <end position="85"/>
    </location>
</feature>
<dbReference type="RefSeq" id="XP_066673787.1">
    <property type="nucleotide sequence ID" value="XM_066806491.1"/>
</dbReference>
<gene>
    <name evidence="2" type="ORF">PG997_002176</name>
</gene>
<accession>A0ABR1X8Q8</accession>
<evidence type="ECO:0000313" key="3">
    <source>
        <dbReference type="Proteomes" id="UP001433268"/>
    </source>
</evidence>
<organism evidence="2 3">
    <name type="scientific">Apiospora hydei</name>
    <dbReference type="NCBI Taxonomy" id="1337664"/>
    <lineage>
        <taxon>Eukaryota</taxon>
        <taxon>Fungi</taxon>
        <taxon>Dikarya</taxon>
        <taxon>Ascomycota</taxon>
        <taxon>Pezizomycotina</taxon>
        <taxon>Sordariomycetes</taxon>
        <taxon>Xylariomycetidae</taxon>
        <taxon>Amphisphaeriales</taxon>
        <taxon>Apiosporaceae</taxon>
        <taxon>Apiospora</taxon>
    </lineage>
</organism>
<evidence type="ECO:0000256" key="1">
    <source>
        <dbReference type="SAM" id="MobiDB-lite"/>
    </source>
</evidence>
<protein>
    <submittedName>
        <fullName evidence="2">Uncharacterized protein</fullName>
    </submittedName>
</protein>
<dbReference type="EMBL" id="JAQQWN010000003">
    <property type="protein sequence ID" value="KAK8091815.1"/>
    <property type="molecule type" value="Genomic_DNA"/>
</dbReference>
<evidence type="ECO:0000313" key="2">
    <source>
        <dbReference type="EMBL" id="KAK8091815.1"/>
    </source>
</evidence>
<reference evidence="2 3" key="1">
    <citation type="submission" date="2023-01" db="EMBL/GenBank/DDBJ databases">
        <title>Analysis of 21 Apiospora genomes using comparative genomics revels a genus with tremendous synthesis potential of carbohydrate active enzymes and secondary metabolites.</title>
        <authorList>
            <person name="Sorensen T."/>
        </authorList>
    </citation>
    <scope>NUCLEOTIDE SEQUENCE [LARGE SCALE GENOMIC DNA]</scope>
    <source>
        <strain evidence="2 3">CBS 114990</strain>
    </source>
</reference>
<dbReference type="Proteomes" id="UP001433268">
    <property type="component" value="Unassembled WGS sequence"/>
</dbReference>